<comment type="caution">
    <text evidence="2">The sequence shown here is derived from an EMBL/GenBank/DDBJ whole genome shotgun (WGS) entry which is preliminary data.</text>
</comment>
<keyword evidence="1" id="KW-0812">Transmembrane</keyword>
<proteinExistence type="predicted"/>
<feature type="transmembrane region" description="Helical" evidence="1">
    <location>
        <begin position="37"/>
        <end position="57"/>
    </location>
</feature>
<evidence type="ECO:0000313" key="3">
    <source>
        <dbReference type="Proteomes" id="UP000054223"/>
    </source>
</evidence>
<evidence type="ECO:0000256" key="1">
    <source>
        <dbReference type="SAM" id="Phobius"/>
    </source>
</evidence>
<dbReference type="EMBL" id="LNAL01000007">
    <property type="protein sequence ID" value="KUG07239.1"/>
    <property type="molecule type" value="Genomic_DNA"/>
</dbReference>
<dbReference type="AlphaFoldDB" id="A0A9X0L451"/>
<dbReference type="OrthoDB" id="9813621at2"/>
<keyword evidence="3" id="KW-1185">Reference proteome</keyword>
<reference evidence="2 3" key="1">
    <citation type="submission" date="2015-11" db="EMBL/GenBank/DDBJ databases">
        <title>Solirubrum puertoriconensis gen. nov. an environmental bacteria isolated in Puerto Rico.</title>
        <authorList>
            <person name="Cuebas-Irizarry M.F."/>
            <person name="Montalvo-Rodriguez R."/>
        </authorList>
    </citation>
    <scope>NUCLEOTIDE SEQUENCE [LARGE SCALE GENOMIC DNA]</scope>
    <source>
        <strain evidence="2 3">MC1A</strain>
    </source>
</reference>
<keyword evidence="1" id="KW-1133">Transmembrane helix</keyword>
<feature type="transmembrane region" description="Helical" evidence="1">
    <location>
        <begin position="95"/>
        <end position="112"/>
    </location>
</feature>
<sequence>MTLRIKNIAGTALVTTLLLLIPFVAMKFDTGVNWSGSDFAIAGALIFITGLVGQLLVSQSGTLMHRLAGALAVAAGFLSLWVNLAVGIIGSGPNGANLMFAAVFVTVFIGSARARLQPRGMAQTMFAAALVQFLVPVVALLIWQSEPMDMEGMAGNMIFVGMWAVSGWLYRQARSLRSA</sequence>
<keyword evidence="1" id="KW-0472">Membrane</keyword>
<gene>
    <name evidence="2" type="ORF">ASU33_12765</name>
</gene>
<accession>A0A9X0L451</accession>
<feature type="transmembrane region" description="Helical" evidence="1">
    <location>
        <begin position="150"/>
        <end position="170"/>
    </location>
</feature>
<organism evidence="2 3">
    <name type="scientific">Solirubrum puertoriconensis</name>
    <dbReference type="NCBI Taxonomy" id="1751427"/>
    <lineage>
        <taxon>Bacteria</taxon>
        <taxon>Pseudomonadati</taxon>
        <taxon>Bacteroidota</taxon>
        <taxon>Cytophagia</taxon>
        <taxon>Cytophagales</taxon>
    </lineage>
</organism>
<feature type="transmembrane region" description="Helical" evidence="1">
    <location>
        <begin position="69"/>
        <end position="89"/>
    </location>
</feature>
<dbReference type="Proteomes" id="UP000054223">
    <property type="component" value="Unassembled WGS sequence"/>
</dbReference>
<name>A0A9X0L451_SOLP1</name>
<feature type="transmembrane region" description="Helical" evidence="1">
    <location>
        <begin position="124"/>
        <end position="144"/>
    </location>
</feature>
<dbReference type="RefSeq" id="WP_059070865.1">
    <property type="nucleotide sequence ID" value="NZ_LNAL01000007.1"/>
</dbReference>
<protein>
    <submittedName>
        <fullName evidence="2">Uncharacterized protein</fullName>
    </submittedName>
</protein>
<evidence type="ECO:0000313" key="2">
    <source>
        <dbReference type="EMBL" id="KUG07239.1"/>
    </source>
</evidence>